<organism evidence="4 5">
    <name type="scientific">Cryptosporidium parvum (strain Iowa II)</name>
    <dbReference type="NCBI Taxonomy" id="353152"/>
    <lineage>
        <taxon>Eukaryota</taxon>
        <taxon>Sar</taxon>
        <taxon>Alveolata</taxon>
        <taxon>Apicomplexa</taxon>
        <taxon>Conoidasida</taxon>
        <taxon>Coccidia</taxon>
        <taxon>Eucoccidiorida</taxon>
        <taxon>Eimeriorina</taxon>
        <taxon>Cryptosporidiidae</taxon>
        <taxon>Cryptosporidium</taxon>
    </lineage>
</organism>
<dbReference type="InParanoid" id="Q5CVG7"/>
<evidence type="ECO:0000256" key="1">
    <source>
        <dbReference type="ARBA" id="ARBA00022737"/>
    </source>
</evidence>
<reference evidence="4 5" key="1">
    <citation type="journal article" date="2004" name="Science">
        <title>Complete genome sequence of the apicomplexan, Cryptosporidium parvum.</title>
        <authorList>
            <person name="Abrahamsen M.S."/>
            <person name="Templeton T.J."/>
            <person name="Enomoto S."/>
            <person name="Abrahante J.E."/>
            <person name="Zhu G."/>
            <person name="Lancto C.A."/>
            <person name="Deng M."/>
            <person name="Liu C."/>
            <person name="Widmer G."/>
            <person name="Tzipori S."/>
            <person name="Buck G.A."/>
            <person name="Xu P."/>
            <person name="Bankier A.T."/>
            <person name="Dear P.H."/>
            <person name="Konfortov B.A."/>
            <person name="Spriggs H.F."/>
            <person name="Iyer L."/>
            <person name="Anantharaman V."/>
            <person name="Aravind L."/>
            <person name="Kapur V."/>
        </authorList>
    </citation>
    <scope>NUCLEOTIDE SEQUENCE [LARGE SCALE GENOMIC DNA]</scope>
    <source>
        <strain evidence="5">Iowa II</strain>
    </source>
</reference>
<dbReference type="SUPFAM" id="SSF47473">
    <property type="entry name" value="EF-hand"/>
    <property type="match status" value="1"/>
</dbReference>
<keyword evidence="5" id="KW-1185">Reference proteome</keyword>
<dbReference type="Gene3D" id="1.10.238.10">
    <property type="entry name" value="EF-hand"/>
    <property type="match status" value="1"/>
</dbReference>
<dbReference type="Pfam" id="PF13499">
    <property type="entry name" value="EF-hand_7"/>
    <property type="match status" value="1"/>
</dbReference>
<dbReference type="OrthoDB" id="343296at2759"/>
<dbReference type="PANTHER" id="PTHR23050">
    <property type="entry name" value="CALCIUM BINDING PROTEIN"/>
    <property type="match status" value="1"/>
</dbReference>
<keyword evidence="1" id="KW-0677">Repeat</keyword>
<proteinExistence type="predicted"/>
<protein>
    <submittedName>
        <fullName evidence="4">Caltractin (Centrin)-like, contains 3x EFh domains</fullName>
    </submittedName>
</protein>
<keyword evidence="2" id="KW-0106">Calcium</keyword>
<dbReference type="OMA" id="DFYRVFQ"/>
<dbReference type="InterPro" id="IPR002048">
    <property type="entry name" value="EF_hand_dom"/>
</dbReference>
<dbReference type="InterPro" id="IPR011992">
    <property type="entry name" value="EF-hand-dom_pair"/>
</dbReference>
<feature type="domain" description="EF-hand" evidence="3">
    <location>
        <begin position="197"/>
        <end position="232"/>
    </location>
</feature>
<dbReference type="PROSITE" id="PS00018">
    <property type="entry name" value="EF_HAND_1"/>
    <property type="match status" value="2"/>
</dbReference>
<dbReference type="STRING" id="353152.Q5CVG7"/>
<dbReference type="InterPro" id="IPR050145">
    <property type="entry name" value="Centrin_CML-like"/>
</dbReference>
<name>Q5CVG7_CRYPI</name>
<dbReference type="Pfam" id="PF13405">
    <property type="entry name" value="EF-hand_6"/>
    <property type="match status" value="1"/>
</dbReference>
<evidence type="ECO:0000313" key="5">
    <source>
        <dbReference type="Proteomes" id="UP000006726"/>
    </source>
</evidence>
<dbReference type="GeneID" id="3374626"/>
<dbReference type="KEGG" id="cpv:cgd8_4120"/>
<accession>Q5CVG7</accession>
<dbReference type="PROSITE" id="PS50222">
    <property type="entry name" value="EF_HAND_2"/>
    <property type="match status" value="3"/>
</dbReference>
<dbReference type="Proteomes" id="UP000006726">
    <property type="component" value="Chromosome 8"/>
</dbReference>
<dbReference type="EMBL" id="AAEE01000003">
    <property type="protein sequence ID" value="EAK89727.1"/>
    <property type="molecule type" value="Genomic_DNA"/>
</dbReference>
<dbReference type="AlphaFoldDB" id="Q5CVG7"/>
<evidence type="ECO:0000313" key="4">
    <source>
        <dbReference type="EMBL" id="EAK89727.1"/>
    </source>
</evidence>
<evidence type="ECO:0000256" key="2">
    <source>
        <dbReference type="ARBA" id="ARBA00022837"/>
    </source>
</evidence>
<dbReference type="SMART" id="SM00054">
    <property type="entry name" value="EFh"/>
    <property type="match status" value="3"/>
</dbReference>
<evidence type="ECO:0000259" key="3">
    <source>
        <dbReference type="PROSITE" id="PS50222"/>
    </source>
</evidence>
<sequence length="239" mass="27037">HQILLLIKVMDLGELNKEQIEDARSVFQAFDTDRNGLVDKRELKAALRALGFDVKKKDIELVFTGCFGNSYLSMSSGSNNKALGNSIGPSHMNEYLPNIGGKDFEFDRGVNFEEFCQILVYLMTSQNLFGVGAFYGTSDPSHEVSPEYVKRVFSLFDINNTGKVGIRSLRTLVSQISREPLSLSMRNSIEATDTTIFSDDDLTQMIKHIDRDGDGFLDFEDFYRVFQYCHSSTQNDINF</sequence>
<dbReference type="RefSeq" id="XP_627302.1">
    <property type="nucleotide sequence ID" value="XM_627302.1"/>
</dbReference>
<feature type="domain" description="EF-hand" evidence="3">
    <location>
        <begin position="18"/>
        <end position="53"/>
    </location>
</feature>
<feature type="non-terminal residue" evidence="4">
    <location>
        <position position="1"/>
    </location>
</feature>
<dbReference type="GO" id="GO:0005509">
    <property type="term" value="F:calcium ion binding"/>
    <property type="evidence" value="ECO:0007669"/>
    <property type="project" value="InterPro"/>
</dbReference>
<feature type="domain" description="EF-hand" evidence="3">
    <location>
        <begin position="144"/>
        <end position="179"/>
    </location>
</feature>
<gene>
    <name evidence="4" type="ORF">cgd8_4120</name>
</gene>
<dbReference type="CDD" id="cd00051">
    <property type="entry name" value="EFh"/>
    <property type="match status" value="1"/>
</dbReference>
<comment type="caution">
    <text evidence="4">The sequence shown here is derived from an EMBL/GenBank/DDBJ whole genome shotgun (WGS) entry which is preliminary data.</text>
</comment>
<dbReference type="InterPro" id="IPR018247">
    <property type="entry name" value="EF_Hand_1_Ca_BS"/>
</dbReference>